<feature type="compositionally biased region" description="Basic and acidic residues" evidence="1">
    <location>
        <begin position="1031"/>
        <end position="1041"/>
    </location>
</feature>
<feature type="compositionally biased region" description="Acidic residues" evidence="1">
    <location>
        <begin position="409"/>
        <end position="424"/>
    </location>
</feature>
<feature type="compositionally biased region" description="Low complexity" evidence="1">
    <location>
        <begin position="1406"/>
        <end position="1420"/>
    </location>
</feature>
<feature type="compositionally biased region" description="Basic and acidic residues" evidence="1">
    <location>
        <begin position="780"/>
        <end position="796"/>
    </location>
</feature>
<feature type="compositionally biased region" description="Pro residues" evidence="1">
    <location>
        <begin position="979"/>
        <end position="991"/>
    </location>
</feature>
<proteinExistence type="predicted"/>
<accession>A0A1Y1UNE6</accession>
<feature type="compositionally biased region" description="Basic and acidic residues" evidence="1">
    <location>
        <begin position="1555"/>
        <end position="1567"/>
    </location>
</feature>
<feature type="region of interest" description="Disordered" evidence="1">
    <location>
        <begin position="1"/>
        <end position="29"/>
    </location>
</feature>
<evidence type="ECO:0000313" key="2">
    <source>
        <dbReference type="EMBL" id="ORX39014.1"/>
    </source>
</evidence>
<feature type="compositionally biased region" description="Pro residues" evidence="1">
    <location>
        <begin position="1043"/>
        <end position="1054"/>
    </location>
</feature>
<feature type="compositionally biased region" description="Polar residues" evidence="1">
    <location>
        <begin position="1362"/>
        <end position="1381"/>
    </location>
</feature>
<feature type="region of interest" description="Disordered" evidence="1">
    <location>
        <begin position="1133"/>
        <end position="1202"/>
    </location>
</feature>
<feature type="region of interest" description="Disordered" evidence="1">
    <location>
        <begin position="314"/>
        <end position="349"/>
    </location>
</feature>
<keyword evidence="3" id="KW-1185">Reference proteome</keyword>
<feature type="region of interest" description="Disordered" evidence="1">
    <location>
        <begin position="910"/>
        <end position="1055"/>
    </location>
</feature>
<feature type="region of interest" description="Disordered" evidence="1">
    <location>
        <begin position="401"/>
        <end position="661"/>
    </location>
</feature>
<feature type="compositionally biased region" description="Acidic residues" evidence="1">
    <location>
        <begin position="815"/>
        <end position="852"/>
    </location>
</feature>
<comment type="caution">
    <text evidence="2">The sequence shown here is derived from an EMBL/GenBank/DDBJ whole genome shotgun (WGS) entry which is preliminary data.</text>
</comment>
<organism evidence="2 3">
    <name type="scientific">Kockovaella imperatae</name>
    <dbReference type="NCBI Taxonomy" id="4999"/>
    <lineage>
        <taxon>Eukaryota</taxon>
        <taxon>Fungi</taxon>
        <taxon>Dikarya</taxon>
        <taxon>Basidiomycota</taxon>
        <taxon>Agaricomycotina</taxon>
        <taxon>Tremellomycetes</taxon>
        <taxon>Tremellales</taxon>
        <taxon>Cuniculitremaceae</taxon>
        <taxon>Kockovaella</taxon>
    </lineage>
</organism>
<dbReference type="OrthoDB" id="2565141at2759"/>
<feature type="compositionally biased region" description="Polar residues" evidence="1">
    <location>
        <begin position="567"/>
        <end position="580"/>
    </location>
</feature>
<feature type="compositionally biased region" description="Acidic residues" evidence="1">
    <location>
        <begin position="154"/>
        <end position="238"/>
    </location>
</feature>
<feature type="compositionally biased region" description="Basic and acidic residues" evidence="1">
    <location>
        <begin position="1133"/>
        <end position="1144"/>
    </location>
</feature>
<feature type="compositionally biased region" description="Acidic residues" evidence="1">
    <location>
        <begin position="455"/>
        <end position="492"/>
    </location>
</feature>
<feature type="compositionally biased region" description="Basic and acidic residues" evidence="1">
    <location>
        <begin position="1311"/>
        <end position="1320"/>
    </location>
</feature>
<sequence length="1801" mass="195952">MSNHVLPPRRSIGVGGIDRNVSNGSPAVHMPTAYDRFDNAKRNSWIDDLQRKIRRGLNGPVSPGPSRSPSPLIGLDNTGRDVLDGENPNQDLQKDEDGDDGQTLQVQVNGVHDDEAVLEDVLSPEVGDEALLDGLDPDAEDGDESQEDQLMSDGLEEDIDELEPQFEDDEEYEEDAAFQDEEDERYNPVEVEDGDEEGDDPELDEEEEEEEEEEDDNGEDEDQEVEDEGDVEDVEGWEGEAIGGDIFGEAMPENQSIYEGDGQDLDNPYGADLGEDDTRVYDEDAGGWVDTVAPLPESTSQTAGSINFTASSSSLFPSLPPTTNPKIPQTGFSGQVEDPASWASTSTGMPQEIDPALLAALAQHIADPSLAVGNETELMSGMLMPPPHQLYSDDTTQAAAAFLQSSELASDEEDQDGRLEEDEPMYDRTFIAGPGGDHNDRYGIESMDVGFGSERDEEEDENDEEEELEEPVEQAEQEEDEESDEDDDEEGEALSPPVVSTAPRRTSHGPTPDDEVIEISSDEEGDDEQQEEEAEDSRDGDDEPEDGSPSEDFSEEEEVVENPEPHTPSNQIHSPGTDNVPSPAGPTHQTLPQGEAGLDDALTYEDHGELPSIFQPDSSTFDGPLADQNPSPPVSTGSNNKMVQHDEDAYESEATPELADPSLAARVLEAVDGDVMEEDPRAVALDTDLPMLEVVELVENTEPHSTVAVVPLEQSVIVDMVEERVMLRQPGEAQMADVREANRREIQIQFEEEVVRVEKPIDSSVDRMDDQPMDSVVDVDMDKVESSVARREESNGRDFSAPSPLVVPESAPDLDQSEDTMELDLMVEEPGSGDDEDEDEDEDADEDSDGADEPSLPDPHEAPRDASMPIPFLLRTPRTSQSPSASVVVAPSEAPPVVALLAEVEIIESAEIREESPIALPDPHERPPDAIMPSPQIPFDPTSLDDRPPSLIVEPPTIPPDPDTVTAGAPLTEGTDTPPALPDPMLAPPPIDTDRFSSLQASDFVNTHYSPTPSLIVEPPDQTPLPSSIKDTARDLDREETPTPLPDPKAPPPDAILQLPVLAPGDIAKVTPSPSLIVEPPVDTLTYSTATTPGVQVGSERDAFMNESEAVDGSDNQQAELHHITDLDSSSFEKAEDFEAEPKQDNPSLTLPADVLPQPEFIPMRHHHGSRQPNRQMPIRSRTRSSQQPSPTPDPEPLGGHMTRSQCFYRKLHLREDVYDAVILVPQCTVIDKKALEEEDAEDLGQPSPMDQLEGYTEERRINVNQPLVDDPLAAKLHRIVGLDVVNEGHCYLLSASENVLIPAAVEEKEDEKAAEEPKTPEIGPPASQGSTRRRRASGRKSAGETQASGPASDSPKVPARQTRSSARNARQSMEPSTSEVMASPRMDRKANRSSASQASQLDSPSATLRRNLRRSTSLAQDEIIDSPAKHTRSHRQATPEDHLDMPESADESTPMAADGPAKRTRSRASLTPTLDTPARKRGRRHGPRASSIEVGRPGTGVADALGLAEPQREPEQDAIPRSADADMGEEDVQVQIITRSGRTRRSTANLSEDAAYRPAEDEHEWASESEEGVQVDNGDYTRGKPRKTRKGKGRAKHSPVDVNDSKLEMETDGIDVKVESAPDHVRDPSADTDAATDIVWDESEEVVQKPIGKRKSRRSLAAMKDNIAFKYDPSAEATPDDAGSEVMGDDSDAPTPGRMARGRKRKQRPTGAMDDEGTPAWKEGKGDYFEDDDGNDDGTAGGRGVVRDDIGTPSKRRAVEGESHSPVAVATTSSTLEPTPGSNETPKPSMFGRFWPFRKK</sequence>
<feature type="compositionally biased region" description="Polar residues" evidence="1">
    <location>
        <begin position="996"/>
        <end position="1013"/>
    </location>
</feature>
<dbReference type="InParanoid" id="A0A1Y1UNE6"/>
<protein>
    <submittedName>
        <fullName evidence="2">Uncharacterized protein</fullName>
    </submittedName>
</protein>
<feature type="compositionally biased region" description="Acidic residues" evidence="1">
    <location>
        <begin position="512"/>
        <end position="561"/>
    </location>
</feature>
<dbReference type="GeneID" id="33559747"/>
<dbReference type="EMBL" id="NBSH01000003">
    <property type="protein sequence ID" value="ORX39014.1"/>
    <property type="molecule type" value="Genomic_DNA"/>
</dbReference>
<dbReference type="STRING" id="4999.A0A1Y1UNE6"/>
<feature type="compositionally biased region" description="Basic residues" evidence="1">
    <location>
        <begin position="1584"/>
        <end position="1598"/>
    </location>
</feature>
<reference evidence="2 3" key="1">
    <citation type="submission" date="2017-03" db="EMBL/GenBank/DDBJ databases">
        <title>Widespread Adenine N6-methylation of Active Genes in Fungi.</title>
        <authorList>
            <consortium name="DOE Joint Genome Institute"/>
            <person name="Mondo S.J."/>
            <person name="Dannebaum R.O."/>
            <person name="Kuo R.C."/>
            <person name="Louie K.B."/>
            <person name="Bewick A.J."/>
            <person name="Labutti K."/>
            <person name="Haridas S."/>
            <person name="Kuo A."/>
            <person name="Salamov A."/>
            <person name="Ahrendt S.R."/>
            <person name="Lau R."/>
            <person name="Bowen B.P."/>
            <person name="Lipzen A."/>
            <person name="Sullivan W."/>
            <person name="Andreopoulos W.B."/>
            <person name="Clum A."/>
            <person name="Lindquist E."/>
            <person name="Daum C."/>
            <person name="Northen T.R."/>
            <person name="Ramamoorthy G."/>
            <person name="Schmitz R.J."/>
            <person name="Gryganskyi A."/>
            <person name="Culley D."/>
            <person name="Magnuson J."/>
            <person name="James T.Y."/>
            <person name="O'Malley M.A."/>
            <person name="Stajich J.E."/>
            <person name="Spatafora J.W."/>
            <person name="Visel A."/>
            <person name="Grigoriev I.V."/>
        </authorList>
    </citation>
    <scope>NUCLEOTIDE SEQUENCE [LARGE SCALE GENOMIC DNA]</scope>
    <source>
        <strain evidence="2 3">NRRL Y-17943</strain>
    </source>
</reference>
<feature type="region of interest" description="Disordered" evidence="1">
    <location>
        <begin position="1667"/>
        <end position="1801"/>
    </location>
</feature>
<feature type="region of interest" description="Disordered" evidence="1">
    <location>
        <begin position="1307"/>
        <end position="1639"/>
    </location>
</feature>
<feature type="compositionally biased region" description="Basic and acidic residues" evidence="1">
    <location>
        <begin position="1604"/>
        <end position="1630"/>
    </location>
</feature>
<dbReference type="RefSeq" id="XP_021872877.1">
    <property type="nucleotide sequence ID" value="XM_022017938.1"/>
</dbReference>
<feature type="compositionally biased region" description="Basic and acidic residues" evidence="1">
    <location>
        <begin position="910"/>
        <end position="928"/>
    </location>
</feature>
<name>A0A1Y1UNE6_9TREE</name>
<feature type="compositionally biased region" description="Polar residues" evidence="1">
    <location>
        <begin position="1771"/>
        <end position="1787"/>
    </location>
</feature>
<dbReference type="Proteomes" id="UP000193218">
    <property type="component" value="Unassembled WGS sequence"/>
</dbReference>
<feature type="region of interest" description="Disordered" evidence="1">
    <location>
        <begin position="761"/>
        <end position="890"/>
    </location>
</feature>
<feature type="region of interest" description="Disordered" evidence="1">
    <location>
        <begin position="54"/>
        <end position="281"/>
    </location>
</feature>
<feature type="compositionally biased region" description="Acidic residues" evidence="1">
    <location>
        <begin position="1679"/>
        <end position="1693"/>
    </location>
</feature>
<feature type="compositionally biased region" description="Polar residues" evidence="1">
    <location>
        <begin position="1393"/>
        <end position="1405"/>
    </location>
</feature>
<gene>
    <name evidence="2" type="ORF">BD324DRAFT_649109</name>
</gene>
<feature type="region of interest" description="Disordered" evidence="1">
    <location>
        <begin position="1089"/>
        <end position="1116"/>
    </location>
</feature>
<feature type="compositionally biased region" description="Acidic residues" evidence="1">
    <location>
        <begin position="126"/>
        <end position="147"/>
    </location>
</feature>
<evidence type="ECO:0000313" key="3">
    <source>
        <dbReference type="Proteomes" id="UP000193218"/>
    </source>
</evidence>
<feature type="compositionally biased region" description="Basic and acidic residues" evidence="1">
    <location>
        <begin position="761"/>
        <end position="770"/>
    </location>
</feature>
<evidence type="ECO:0000256" key="1">
    <source>
        <dbReference type="SAM" id="MobiDB-lite"/>
    </source>
</evidence>